<dbReference type="InterPro" id="IPR003593">
    <property type="entry name" value="AAA+_ATPase"/>
</dbReference>
<dbReference type="Gene3D" id="3.40.50.300">
    <property type="entry name" value="P-loop containing nucleotide triphosphate hydrolases"/>
    <property type="match status" value="2"/>
</dbReference>
<feature type="domain" description="ABC transmembrane type-1" evidence="13">
    <location>
        <begin position="924"/>
        <end position="1200"/>
    </location>
</feature>
<dbReference type="Proteomes" id="UP000279271">
    <property type="component" value="Unassembled WGS sequence"/>
</dbReference>
<evidence type="ECO:0000256" key="9">
    <source>
        <dbReference type="ARBA" id="ARBA00023136"/>
    </source>
</evidence>
<dbReference type="FunFam" id="3.40.50.300:FF:000997">
    <property type="entry name" value="Multidrug resistance-associated protein 1"/>
    <property type="match status" value="1"/>
</dbReference>
<evidence type="ECO:0000256" key="5">
    <source>
        <dbReference type="ARBA" id="ARBA00022737"/>
    </source>
</evidence>
<dbReference type="FunFam" id="1.20.1560.10:FF:000010">
    <property type="entry name" value="Multidrug resistance-associated ABC transporter"/>
    <property type="match status" value="1"/>
</dbReference>
<dbReference type="Pfam" id="PF00664">
    <property type="entry name" value="ABC_membrane"/>
    <property type="match status" value="2"/>
</dbReference>
<gene>
    <name evidence="14" type="ORF">APUTEX25_002744</name>
</gene>
<dbReference type="InterPro" id="IPR011527">
    <property type="entry name" value="ABC1_TM_dom"/>
</dbReference>
<dbReference type="Pfam" id="PF00005">
    <property type="entry name" value="ABC_tran"/>
    <property type="match status" value="2"/>
</dbReference>
<evidence type="ECO:0000256" key="2">
    <source>
        <dbReference type="ARBA" id="ARBA00009726"/>
    </source>
</evidence>
<dbReference type="SMART" id="SM00382">
    <property type="entry name" value="AAA"/>
    <property type="match status" value="2"/>
</dbReference>
<dbReference type="InterPro" id="IPR017871">
    <property type="entry name" value="ABC_transporter-like_CS"/>
</dbReference>
<feature type="transmembrane region" description="Helical" evidence="11">
    <location>
        <begin position="1147"/>
        <end position="1165"/>
    </location>
</feature>
<keyword evidence="9 11" id="KW-0472">Membrane</keyword>
<evidence type="ECO:0000313" key="15">
    <source>
        <dbReference type="Proteomes" id="UP000279271"/>
    </source>
</evidence>
<evidence type="ECO:0000256" key="8">
    <source>
        <dbReference type="ARBA" id="ARBA00022989"/>
    </source>
</evidence>
<dbReference type="InterPro" id="IPR027417">
    <property type="entry name" value="P-loop_NTPase"/>
</dbReference>
<sequence>NHHTMGIKSWFHKRKSDGNDAAVDKEAAVHDGGPPPPPRVPVPLRKNPLSYLLFSWFTPLLLLVRLSHGRACGEGSGPCGWRRPLQFEDLFVIPEELTTAAVFPPYTAGWNRLVREARDGGPKGQRRLEDSRLGRSTAFMLTNFIRLHWVRVSVALSIQLLYSATTFAGPLLLNKIVRFLQTPEALQDAEGLKQAYLYAMGMFLAPVVGTLINGMANRVSIGTQVIIRAELNAAIYAKALRLSNRARQQSDTGRIVNLMSADVNQLQMFFYPYVQQLVTGPATIIAALVLLWFQISWTTFIGLAILLVSTPLTGIFVAKLSAYRREMLKYTDKRVKLMNQLLVGIRVLKMYAWEAAQEAAIMEVRKDELWQLRKAIPYRAAMQCLLFSAPALAMVACFSAYGATSPDGFTPAAIFTSIALFGLMRFPLIFLPFALVQLANAFVSIRRLTVFFMSEDRIEHVEELDRPGIEVEDASFFWAEPPPRVEIEQGKKKKKGRKDKNGKGNAPVKGANGLAKESAQSADGGLGASSESSAPDSGAATPVVTKGQPLPATDLVVDGILVPAKPAEGEEAANRGQKDALFWLRNISLQIKPGELVCCVGRVGMGKSSLVQAILGEMDKETGHVRVGGSMAYVAQQAWIINASVKENVSFGKEWDEAKWNATVEACCLSQDLETLPGGADTEIGEKGINLSGGQKQRVSLARAMYQDADVYIMDDPLSAVDVHVGRHIFENLITGALKGKTRLLVTNQLQYCHHADQIIVVDEGQVVVQGTYETCMAHPTFAGLVREHAAEAGADEEAPEPAPFAKKGSGELVMRAVSRSEVALQEVLEEVEGTPEDAIDGPPHGQATKPAVTGSMLVRPSKGSSSSATKKHDVKAPMPGALMVVEDKEEGQVAWSVYWRYITCYGRWAALALLVFWSGEETTSVLTNWWLSKWSTAETLNAVQVQAGIPSDFSRISYIGGYLGFAFAYVILVTLRTIANLASSLTASRLIHERSLLSLDRSPVTFFDTTPIGRILNRFSKDTGDMDFMLSMSLSQLGTCVMNLLGTIIFIAVIQPWILVGIAPLTIVYYFIQKFYRRSYIEFQRQDATSRSPIYAHFSETLSGVDTIRAYRLSDAFAADSQGRVDANHRAYWCLSMANEWLSLRLDFMGAIIVFLVAILSIVNRNSINVALMALTLSQALSVTQFLKVVVTTAAQFESRFNSVERLFAYWDLPQEAPAYLPGKEAPDAWPDKGALQYTDVWMRYRAELGPVLKGVTFFVAPGEKVGIVGRTGSGKSSLIVSLFRLVEPYQGSIALDGIDLLSLGLNDVRSRIAVIPQDPVLFSGSVRANLDPYDRYTDAEVWEALTHVAMRGPVAALPEGLSARVAEGGDNFSVGQRQLFCVARALLREPQVLVADEATASVDSETDTLIQQTIRREFRHCTVLTIAHRINTILDATKVLVMEDGKVAEYDTVAHLMSRGTSSFRAMAQEAGVGSKYRLDPGPE</sequence>
<evidence type="ECO:0000256" key="7">
    <source>
        <dbReference type="ARBA" id="ARBA00022840"/>
    </source>
</evidence>
<dbReference type="GO" id="GO:0016887">
    <property type="term" value="F:ATP hydrolysis activity"/>
    <property type="evidence" value="ECO:0007669"/>
    <property type="project" value="InterPro"/>
</dbReference>
<feature type="region of interest" description="Disordered" evidence="10">
    <location>
        <begin position="834"/>
        <end position="874"/>
    </location>
</feature>
<dbReference type="PROSITE" id="PS00211">
    <property type="entry name" value="ABC_TRANSPORTER_1"/>
    <property type="match status" value="2"/>
</dbReference>
<evidence type="ECO:0000259" key="12">
    <source>
        <dbReference type="PROSITE" id="PS50893"/>
    </source>
</evidence>
<dbReference type="InterPro" id="IPR003439">
    <property type="entry name" value="ABC_transporter-like_ATP-bd"/>
</dbReference>
<feature type="non-terminal residue" evidence="14">
    <location>
        <position position="1"/>
    </location>
</feature>
<dbReference type="CDD" id="cd18580">
    <property type="entry name" value="ABC_6TM_ABCC_D2"/>
    <property type="match status" value="1"/>
</dbReference>
<evidence type="ECO:0000313" key="14">
    <source>
        <dbReference type="EMBL" id="RMZ56655.1"/>
    </source>
</evidence>
<feature type="transmembrane region" description="Helical" evidence="11">
    <location>
        <begin position="380"/>
        <end position="401"/>
    </location>
</feature>
<comment type="similarity">
    <text evidence="2">Belongs to the ABC transporter superfamily. ABCC family. Conjugate transporter (TC 3.A.1.208) subfamily.</text>
</comment>
<feature type="transmembrane region" description="Helical" evidence="11">
    <location>
        <begin position="149"/>
        <end position="173"/>
    </location>
</feature>
<comment type="subcellular location">
    <subcellularLocation>
        <location evidence="1">Vacuole membrane</location>
        <topology evidence="1">Multi-pass membrane protein</topology>
    </subcellularLocation>
</comment>
<evidence type="ECO:0000256" key="1">
    <source>
        <dbReference type="ARBA" id="ARBA00004128"/>
    </source>
</evidence>
<proteinExistence type="inferred from homology"/>
<dbReference type="FunFam" id="1.20.1560.10:FF:000006">
    <property type="entry name" value="ATP-binding cassette, sub-family C (CFTR/MRP), member 9"/>
    <property type="match status" value="1"/>
</dbReference>
<feature type="domain" description="ABC transporter" evidence="12">
    <location>
        <begin position="1237"/>
        <end position="1471"/>
    </location>
</feature>
<evidence type="ECO:0000256" key="11">
    <source>
        <dbReference type="SAM" id="Phobius"/>
    </source>
</evidence>
<feature type="transmembrane region" description="Helical" evidence="11">
    <location>
        <begin position="1058"/>
        <end position="1077"/>
    </location>
</feature>
<feature type="domain" description="ABC transporter" evidence="12">
    <location>
        <begin position="567"/>
        <end position="789"/>
    </location>
</feature>
<dbReference type="CDD" id="cd18579">
    <property type="entry name" value="ABC_6TM_ABCC_D1"/>
    <property type="match status" value="1"/>
</dbReference>
<dbReference type="SUPFAM" id="SSF52540">
    <property type="entry name" value="P-loop containing nucleoside triphosphate hydrolases"/>
    <property type="match status" value="2"/>
</dbReference>
<feature type="transmembrane region" description="Helical" evidence="11">
    <location>
        <begin position="960"/>
        <end position="980"/>
    </location>
</feature>
<evidence type="ECO:0000256" key="10">
    <source>
        <dbReference type="SAM" id="MobiDB-lite"/>
    </source>
</evidence>
<keyword evidence="4 11" id="KW-0812">Transmembrane</keyword>
<evidence type="ECO:0000256" key="4">
    <source>
        <dbReference type="ARBA" id="ARBA00022692"/>
    </source>
</evidence>
<feature type="domain" description="ABC transmembrane type-1" evidence="13">
    <location>
        <begin position="154"/>
        <end position="440"/>
    </location>
</feature>
<feature type="region of interest" description="Disordered" evidence="10">
    <location>
        <begin position="487"/>
        <end position="547"/>
    </location>
</feature>
<dbReference type="SUPFAM" id="SSF90123">
    <property type="entry name" value="ABC transporter transmembrane region"/>
    <property type="match status" value="2"/>
</dbReference>
<dbReference type="Gene3D" id="1.20.1560.10">
    <property type="entry name" value="ABC transporter type 1, transmembrane domain"/>
    <property type="match status" value="2"/>
</dbReference>
<dbReference type="PANTHER" id="PTHR24223:SF443">
    <property type="entry name" value="MULTIDRUG-RESISTANCE LIKE PROTEIN 1, ISOFORM I"/>
    <property type="match status" value="1"/>
</dbReference>
<reference evidence="15" key="1">
    <citation type="journal article" date="2018" name="Algal Res.">
        <title>Characterization of plant carbon substrate utilization by Auxenochlorella protothecoides.</title>
        <authorList>
            <person name="Vogler B.W."/>
            <person name="Starkenburg S.R."/>
            <person name="Sudasinghe N."/>
            <person name="Schambach J.Y."/>
            <person name="Rollin J.A."/>
            <person name="Pattathil S."/>
            <person name="Barry A.N."/>
        </authorList>
    </citation>
    <scope>NUCLEOTIDE SEQUENCE [LARGE SCALE GENOMIC DNA]</scope>
    <source>
        <strain evidence="15">UTEX 25</strain>
    </source>
</reference>
<dbReference type="InterPro" id="IPR036640">
    <property type="entry name" value="ABC1_TM_sf"/>
</dbReference>
<dbReference type="EMBL" id="QOKY01000135">
    <property type="protein sequence ID" value="RMZ56655.1"/>
    <property type="molecule type" value="Genomic_DNA"/>
</dbReference>
<protein>
    <submittedName>
        <fullName evidence="14">Uncharacterized protein</fullName>
    </submittedName>
</protein>
<dbReference type="InterPro" id="IPR044746">
    <property type="entry name" value="ABCC_6TM_D1"/>
</dbReference>
<name>A0A3M7L3Q5_AUXPR</name>
<accession>A0A3M7L3Q5</accession>
<evidence type="ECO:0000256" key="3">
    <source>
        <dbReference type="ARBA" id="ARBA00022448"/>
    </source>
</evidence>
<dbReference type="GO" id="GO:0005524">
    <property type="term" value="F:ATP binding"/>
    <property type="evidence" value="ECO:0007669"/>
    <property type="project" value="UniProtKB-KW"/>
</dbReference>
<keyword evidence="5" id="KW-0677">Repeat</keyword>
<evidence type="ECO:0000259" key="13">
    <source>
        <dbReference type="PROSITE" id="PS50929"/>
    </source>
</evidence>
<comment type="caution">
    <text evidence="14">The sequence shown here is derived from an EMBL/GenBank/DDBJ whole genome shotgun (WGS) entry which is preliminary data.</text>
</comment>
<dbReference type="CDD" id="cd03244">
    <property type="entry name" value="ABCC_MRP_domain2"/>
    <property type="match status" value="1"/>
</dbReference>
<feature type="compositionally biased region" description="Basic residues" evidence="10">
    <location>
        <begin position="491"/>
        <end position="500"/>
    </location>
</feature>
<evidence type="ECO:0000256" key="6">
    <source>
        <dbReference type="ARBA" id="ARBA00022741"/>
    </source>
</evidence>
<dbReference type="FunFam" id="3.40.50.300:FF:000074">
    <property type="entry name" value="Multidrug resistance-associated protein 5 isoform 1"/>
    <property type="match status" value="1"/>
</dbReference>
<keyword evidence="3" id="KW-0813">Transport</keyword>
<dbReference type="PROSITE" id="PS50893">
    <property type="entry name" value="ABC_TRANSPORTER_2"/>
    <property type="match status" value="2"/>
</dbReference>
<dbReference type="PANTHER" id="PTHR24223">
    <property type="entry name" value="ATP-BINDING CASSETTE SUB-FAMILY C"/>
    <property type="match status" value="1"/>
</dbReference>
<dbReference type="InterPro" id="IPR044726">
    <property type="entry name" value="ABCC_6TM_D2"/>
</dbReference>
<feature type="transmembrane region" description="Helical" evidence="11">
    <location>
        <begin position="301"/>
        <end position="320"/>
    </location>
</feature>
<feature type="transmembrane region" description="Helical" evidence="11">
    <location>
        <begin position="277"/>
        <end position="295"/>
    </location>
</feature>
<dbReference type="InterPro" id="IPR050173">
    <property type="entry name" value="ABC_transporter_C-like"/>
</dbReference>
<dbReference type="CDD" id="cd03250">
    <property type="entry name" value="ABCC_MRP_domain1"/>
    <property type="match status" value="1"/>
</dbReference>
<keyword evidence="6" id="KW-0547">Nucleotide-binding</keyword>
<feature type="transmembrane region" description="Helical" evidence="11">
    <location>
        <begin position="195"/>
        <end position="216"/>
    </location>
</feature>
<dbReference type="GO" id="GO:0140359">
    <property type="term" value="F:ABC-type transporter activity"/>
    <property type="evidence" value="ECO:0007669"/>
    <property type="project" value="InterPro"/>
</dbReference>
<organism evidence="14 15">
    <name type="scientific">Auxenochlorella protothecoides</name>
    <name type="common">Green microalga</name>
    <name type="synonym">Chlorella protothecoides</name>
    <dbReference type="NCBI Taxonomy" id="3075"/>
    <lineage>
        <taxon>Eukaryota</taxon>
        <taxon>Viridiplantae</taxon>
        <taxon>Chlorophyta</taxon>
        <taxon>core chlorophytes</taxon>
        <taxon>Trebouxiophyceae</taxon>
        <taxon>Chlorellales</taxon>
        <taxon>Chlorellaceae</taxon>
        <taxon>Auxenochlorella</taxon>
    </lineage>
</organism>
<feature type="transmembrane region" description="Helical" evidence="11">
    <location>
        <begin position="413"/>
        <end position="443"/>
    </location>
</feature>
<dbReference type="GO" id="GO:0005774">
    <property type="term" value="C:vacuolar membrane"/>
    <property type="evidence" value="ECO:0007669"/>
    <property type="project" value="UniProtKB-SubCell"/>
</dbReference>
<keyword evidence="8 11" id="KW-1133">Transmembrane helix</keyword>
<keyword evidence="7" id="KW-0067">ATP-binding</keyword>
<dbReference type="PROSITE" id="PS50929">
    <property type="entry name" value="ABC_TM1F"/>
    <property type="match status" value="2"/>
</dbReference>